<reference evidence="1 2" key="1">
    <citation type="submission" date="2024-07" db="EMBL/GenBank/DDBJ databases">
        <title>Genomic Encyclopedia of Type Strains, Phase V (KMG-V): Genome sequencing to study the core and pangenomes of soil and plant-associated prokaryotes.</title>
        <authorList>
            <person name="Whitman W."/>
        </authorList>
    </citation>
    <scope>NUCLEOTIDE SEQUENCE [LARGE SCALE GENOMIC DNA]</scope>
    <source>
        <strain evidence="1 2">USDA 415</strain>
    </source>
</reference>
<accession>A0ABV4F1F0</accession>
<comment type="caution">
    <text evidence="1">The sequence shown here is derived from an EMBL/GenBank/DDBJ whole genome shotgun (WGS) entry which is preliminary data.</text>
</comment>
<dbReference type="EMBL" id="JBGBZA010000002">
    <property type="protein sequence ID" value="MEY9317242.1"/>
    <property type="molecule type" value="Genomic_DNA"/>
</dbReference>
<name>A0ABV4F1F0_BRAEL</name>
<keyword evidence="2" id="KW-1185">Reference proteome</keyword>
<gene>
    <name evidence="1" type="ORF">ABIF29_004041</name>
</gene>
<dbReference type="RefSeq" id="WP_125459262.1">
    <property type="nucleotide sequence ID" value="NZ_BJNL01000010.1"/>
</dbReference>
<evidence type="ECO:0000313" key="1">
    <source>
        <dbReference type="EMBL" id="MEY9317242.1"/>
    </source>
</evidence>
<protein>
    <submittedName>
        <fullName evidence="1">Uncharacterized protein</fullName>
    </submittedName>
</protein>
<proteinExistence type="predicted"/>
<organism evidence="1 2">
    <name type="scientific">Bradyrhizobium elkanii</name>
    <dbReference type="NCBI Taxonomy" id="29448"/>
    <lineage>
        <taxon>Bacteria</taxon>
        <taxon>Pseudomonadati</taxon>
        <taxon>Pseudomonadota</taxon>
        <taxon>Alphaproteobacteria</taxon>
        <taxon>Hyphomicrobiales</taxon>
        <taxon>Nitrobacteraceae</taxon>
        <taxon>Bradyrhizobium</taxon>
    </lineage>
</organism>
<dbReference type="Proteomes" id="UP001565471">
    <property type="component" value="Unassembled WGS sequence"/>
</dbReference>
<dbReference type="GeneID" id="92954587"/>
<evidence type="ECO:0000313" key="2">
    <source>
        <dbReference type="Proteomes" id="UP001565471"/>
    </source>
</evidence>
<sequence>MAAARPAFASGTDSALGGLSLVGKNGPELMNVPRGAQIIPNDVLRNRCVGGGVSAPVSVSIDARGADAAGLARLKTQISQLKAELPTRVVAAVKDAKARRVLA</sequence>